<dbReference type="PANTHER" id="PTHR43105">
    <property type="entry name" value="RESPIRATORY NITRATE REDUCTASE"/>
    <property type="match status" value="1"/>
</dbReference>
<keyword evidence="3" id="KW-0004">4Fe-4S</keyword>
<comment type="cofactor">
    <cofactor evidence="1">
        <name>[4Fe-4S] cluster</name>
        <dbReference type="ChEBI" id="CHEBI:49883"/>
    </cofactor>
</comment>
<keyword evidence="14" id="KW-0496">Mitochondrion</keyword>
<evidence type="ECO:0000259" key="12">
    <source>
        <dbReference type="PROSITE" id="PS51669"/>
    </source>
</evidence>
<dbReference type="SUPFAM" id="SSF54292">
    <property type="entry name" value="2Fe-2S ferredoxin-like"/>
    <property type="match status" value="1"/>
</dbReference>
<dbReference type="Pfam" id="PF22151">
    <property type="entry name" value="Fer4_NDSU1"/>
    <property type="match status" value="1"/>
</dbReference>
<dbReference type="Pfam" id="PF09326">
    <property type="entry name" value="NADH_dhqG_C"/>
    <property type="match status" value="1"/>
</dbReference>
<dbReference type="Gene3D" id="3.40.50.740">
    <property type="match status" value="1"/>
</dbReference>
<dbReference type="Pfam" id="PF10588">
    <property type="entry name" value="NADH-G_4Fe-4S_3"/>
    <property type="match status" value="1"/>
</dbReference>
<comment type="similarity">
    <text evidence="2 10">Belongs to the complex I 75 kDa subunit family.</text>
</comment>
<dbReference type="GO" id="GO:0042773">
    <property type="term" value="P:ATP synthesis coupled electron transport"/>
    <property type="evidence" value="ECO:0007669"/>
    <property type="project" value="InterPro"/>
</dbReference>
<evidence type="ECO:0000256" key="10">
    <source>
        <dbReference type="RuleBase" id="RU004523"/>
    </source>
</evidence>
<dbReference type="Pfam" id="PF00384">
    <property type="entry name" value="Molybdopterin"/>
    <property type="match status" value="1"/>
</dbReference>
<dbReference type="PANTHER" id="PTHR43105:SF13">
    <property type="entry name" value="NADH-UBIQUINONE OXIDOREDUCTASE 75 KDA SUBUNIT, MITOCHONDRIAL"/>
    <property type="match status" value="1"/>
</dbReference>
<dbReference type="PROSITE" id="PS51839">
    <property type="entry name" value="4FE4S_HC3"/>
    <property type="match status" value="1"/>
</dbReference>
<evidence type="ECO:0000313" key="14">
    <source>
        <dbReference type="EMBL" id="BBF98317.1"/>
    </source>
</evidence>
<evidence type="ECO:0000256" key="8">
    <source>
        <dbReference type="ARBA" id="ARBA00023027"/>
    </source>
</evidence>
<accession>A0A348G6M0</accession>
<evidence type="ECO:0000256" key="3">
    <source>
        <dbReference type="ARBA" id="ARBA00022485"/>
    </source>
</evidence>
<dbReference type="InterPro" id="IPR054351">
    <property type="entry name" value="NADH_UbQ_OxRdtase_ferredoxin"/>
</dbReference>
<dbReference type="GO" id="GO:0046872">
    <property type="term" value="F:metal ion binding"/>
    <property type="evidence" value="ECO:0007669"/>
    <property type="project" value="UniProtKB-KW"/>
</dbReference>
<dbReference type="GO" id="GO:0008137">
    <property type="term" value="F:NADH dehydrogenase (ubiquinone) activity"/>
    <property type="evidence" value="ECO:0007669"/>
    <property type="project" value="InterPro"/>
</dbReference>
<evidence type="ECO:0000256" key="7">
    <source>
        <dbReference type="ARBA" id="ARBA00023014"/>
    </source>
</evidence>
<dbReference type="Gene3D" id="3.10.20.740">
    <property type="match status" value="1"/>
</dbReference>
<evidence type="ECO:0000256" key="1">
    <source>
        <dbReference type="ARBA" id="ARBA00001966"/>
    </source>
</evidence>
<dbReference type="CDD" id="cd00207">
    <property type="entry name" value="fer2"/>
    <property type="match status" value="1"/>
</dbReference>
<protein>
    <submittedName>
        <fullName evidence="14">NADH dehydrogenase subunit 11</fullName>
    </submittedName>
</protein>
<dbReference type="InterPro" id="IPR010228">
    <property type="entry name" value="NADH_UbQ_OxRdtase_Gsu"/>
</dbReference>
<dbReference type="GO" id="GO:0016020">
    <property type="term" value="C:membrane"/>
    <property type="evidence" value="ECO:0007669"/>
    <property type="project" value="InterPro"/>
</dbReference>
<dbReference type="InterPro" id="IPR006656">
    <property type="entry name" value="Mopterin_OxRdtase"/>
</dbReference>
<dbReference type="Gene3D" id="3.30.70.20">
    <property type="match status" value="1"/>
</dbReference>
<dbReference type="PROSITE" id="PS00641">
    <property type="entry name" value="COMPLEX1_75K_1"/>
    <property type="match status" value="1"/>
</dbReference>
<dbReference type="Pfam" id="PF13510">
    <property type="entry name" value="Fer2_4"/>
    <property type="match status" value="1"/>
</dbReference>
<keyword evidence="5" id="KW-1278">Translocase</keyword>
<evidence type="ECO:0000256" key="6">
    <source>
        <dbReference type="ARBA" id="ARBA00023004"/>
    </source>
</evidence>
<comment type="cofactor">
    <cofactor evidence="9">
        <name>[2Fe-2S] cluster</name>
        <dbReference type="ChEBI" id="CHEBI:190135"/>
    </cofactor>
</comment>
<dbReference type="Pfam" id="PF22117">
    <property type="entry name" value="Fer4_Nqo3"/>
    <property type="match status" value="1"/>
</dbReference>
<dbReference type="InterPro" id="IPR036010">
    <property type="entry name" value="2Fe-2S_ferredoxin-like_sf"/>
</dbReference>
<reference evidence="14" key="1">
    <citation type="journal article" date="2018" name="BMC Biol.">
        <title>Nuclear genome sequence of the plastid-lacking cryptomonad Goniomonas avonlea provides insights into the evolution of secondary plastids.</title>
        <authorList>
            <person name="Cenci U."/>
            <person name="Sibbald S.J."/>
            <person name="Curtis B.A."/>
            <person name="Kamikawa R."/>
            <person name="Eme L."/>
            <person name="Moog D."/>
            <person name="Henrissat B."/>
            <person name="Marechal E."/>
            <person name="Chabi M."/>
            <person name="Djemiel C."/>
            <person name="Roger A.J."/>
            <person name="Kim E."/>
            <person name="Archibald J.M."/>
        </authorList>
    </citation>
    <scope>NUCLEOTIDE SEQUENCE</scope>
</reference>
<dbReference type="InterPro" id="IPR019574">
    <property type="entry name" value="NADH_UbQ_OxRdtase_Gsu_4Fe4S-bd"/>
</dbReference>
<dbReference type="NCBIfam" id="TIGR01973">
    <property type="entry name" value="NuoG"/>
    <property type="match status" value="1"/>
</dbReference>
<dbReference type="InterPro" id="IPR000283">
    <property type="entry name" value="NADH_UbQ_OxRdtase_75kDa_su_CS"/>
</dbReference>
<feature type="domain" description="4Fe-4S His(Cys)3-ligated-type" evidence="13">
    <location>
        <begin position="89"/>
        <end position="128"/>
    </location>
</feature>
<evidence type="ECO:0000256" key="9">
    <source>
        <dbReference type="ARBA" id="ARBA00034078"/>
    </source>
</evidence>
<dbReference type="EMBL" id="AP018919">
    <property type="protein sequence ID" value="BBF98317.1"/>
    <property type="molecule type" value="Genomic_DNA"/>
</dbReference>
<dbReference type="PROSITE" id="PS00642">
    <property type="entry name" value="COMPLEX1_75K_2"/>
    <property type="match status" value="1"/>
</dbReference>
<evidence type="ECO:0000256" key="5">
    <source>
        <dbReference type="ARBA" id="ARBA00022967"/>
    </source>
</evidence>
<dbReference type="SUPFAM" id="SSF53706">
    <property type="entry name" value="Formate dehydrogenase/DMSO reductase, domains 1-3"/>
    <property type="match status" value="1"/>
</dbReference>
<dbReference type="PROSITE" id="PS51669">
    <property type="entry name" value="4FE4S_MOW_BIS_MGD"/>
    <property type="match status" value="1"/>
</dbReference>
<dbReference type="AlphaFoldDB" id="A0A348G6M0"/>
<dbReference type="FunFam" id="3.30.70.20:FF:000002">
    <property type="entry name" value="NADH-ubiquinone oxidoreductase 75 kDa subunit"/>
    <property type="match status" value="1"/>
</dbReference>
<keyword evidence="8" id="KW-0520">NAD</keyword>
<feature type="domain" description="4Fe-4S Mo/W bis-MGD-type" evidence="12">
    <location>
        <begin position="243"/>
        <end position="313"/>
    </location>
</feature>
<dbReference type="InterPro" id="IPR001041">
    <property type="entry name" value="2Fe-2S_ferredoxin-type"/>
</dbReference>
<dbReference type="SMART" id="SM00929">
    <property type="entry name" value="NADH-G_4Fe-4S_3"/>
    <property type="match status" value="1"/>
</dbReference>
<organism evidence="14">
    <name type="scientific">Goniomonas avonlea</name>
    <dbReference type="NCBI Taxonomy" id="1255295"/>
    <lineage>
        <taxon>Eukaryota</taxon>
        <taxon>Cryptophyceae</taxon>
        <taxon>Cyathomonadacea</taxon>
        <taxon>Goniomonadaceae</taxon>
        <taxon>Goniomonas</taxon>
    </lineage>
</organism>
<evidence type="ECO:0000259" key="11">
    <source>
        <dbReference type="PROSITE" id="PS51085"/>
    </source>
</evidence>
<evidence type="ECO:0000259" key="13">
    <source>
        <dbReference type="PROSITE" id="PS51839"/>
    </source>
</evidence>
<keyword evidence="4" id="KW-0479">Metal-binding</keyword>
<keyword evidence="7" id="KW-0411">Iron-sulfur</keyword>
<dbReference type="InterPro" id="IPR006963">
    <property type="entry name" value="Mopterin_OxRdtase_4Fe-4S_dom"/>
</dbReference>
<dbReference type="FunFam" id="3.10.20.740:FF:000001">
    <property type="entry name" value="NADH-quinone oxidoreductase subunit G"/>
    <property type="match status" value="1"/>
</dbReference>
<evidence type="ECO:0000256" key="4">
    <source>
        <dbReference type="ARBA" id="ARBA00022723"/>
    </source>
</evidence>
<dbReference type="InterPro" id="IPR050123">
    <property type="entry name" value="Prok_molybdopt-oxidoreductase"/>
</dbReference>
<dbReference type="GO" id="GO:0016651">
    <property type="term" value="F:oxidoreductase activity, acting on NAD(P)H"/>
    <property type="evidence" value="ECO:0007669"/>
    <property type="project" value="InterPro"/>
</dbReference>
<evidence type="ECO:0000256" key="2">
    <source>
        <dbReference type="ARBA" id="ARBA00005404"/>
    </source>
</evidence>
<dbReference type="PROSITE" id="PS00643">
    <property type="entry name" value="COMPLEX1_75K_3"/>
    <property type="match status" value="1"/>
</dbReference>
<gene>
    <name evidence="14" type="primary">nad11</name>
</gene>
<feature type="domain" description="2Fe-2S ferredoxin-type" evidence="11">
    <location>
        <begin position="11"/>
        <end position="89"/>
    </location>
</feature>
<geneLocation type="mitochondrion" evidence="14"/>
<dbReference type="PROSITE" id="PS51085">
    <property type="entry name" value="2FE2S_FER_2"/>
    <property type="match status" value="1"/>
</dbReference>
<name>A0A348G6M0_9CRYP</name>
<sequence length="889" mass="99686">MIVLFRHFSFTTLSVVINNDEIQVPDGTTLLQACEKLNIVIPRFCYHTGLSIAGNCRMCLVEVVGSPKLQASCAMPVLNNLRVLTDTTAVRKAREGIMEFLLANHPLDCPICDQGGECDLQDQAITYGSDHGRYNEYKRAVADKDFGPLIRTSMNRCIHCTRCVRFSSEIGNAGDLGTIGRGNEIQISKSSFYSTTFFSSRVLKDFMSTNIVCSELSGNLVDVCPVGALTSVSYAFSSRPWELRSIESIDVFDGVCNKIRFDTRGVGPGAILRVLPRTNNTCDSYFSFCVTSDLFTWITDKTRFSFDGLKVQRLTKPLLRSRFTHLLYAVNWAYLLSCFRRIYRLDGFTFNLPEVYLSNTLELETLLIAKDFFNSFWCSDNFTLFAQSSLGVRSEVKKIQTPWIFDFPETTPSNALTAKNNVHFDFGGRLDRFAAGDYVSRFDANLDVANCFVFIGVNPRVEANLINLYLRRKLLAVGKSLKIISISSFFDPTFFVDYAGHSTRSLLEFIEGRHILCRSFFFLSPIFIIGQSVWSRPDGSELCKLLQQMLDRLVAEKYFAGTISESDRFVNSRLCYLSASAGQVGSLCLGLSPISGSVWSRSTRNFVSSTVDFVANLIYVCNLAGTMFPKLLAQRRKDLALNYFLDSCYQEKKKSCGVLVYQGHHGDTLSEVADFILPGSAYTEKQGTFLNLDGKIGYTRVITQPPGQARADWRIFCALSDKLMSLDSLSPVVLRKRVAVGSKLSRFGITKTKSGFLCKNLPTLIFDSRVSTSMWFGRCITIFDGFYFFGNKLRFCSSNLFFCLSSVSETSTTMFGNCSELYGPVVSVRNDYFMRRFGEISSPQLVFLSPLYTLIDNFFITDVISRASANMAKCSMSQPLSLGCFFVSL</sequence>
<proteinExistence type="inferred from homology"/>
<dbReference type="SUPFAM" id="SSF54862">
    <property type="entry name" value="4Fe-4S ferredoxins"/>
    <property type="match status" value="1"/>
</dbReference>
<dbReference type="InterPro" id="IPR015405">
    <property type="entry name" value="NDUFS1-like_C"/>
</dbReference>
<dbReference type="GO" id="GO:0051539">
    <property type="term" value="F:4 iron, 4 sulfur cluster binding"/>
    <property type="evidence" value="ECO:0007669"/>
    <property type="project" value="UniProtKB-KW"/>
</dbReference>
<keyword evidence="6" id="KW-0408">Iron</keyword>